<evidence type="ECO:0000259" key="1">
    <source>
        <dbReference type="Pfam" id="PF05368"/>
    </source>
</evidence>
<gene>
    <name evidence="2" type="ORF">BC739_000995</name>
</gene>
<dbReference type="GO" id="GO:0003955">
    <property type="term" value="F:NAD(P)H dehydrogenase (quinone) activity"/>
    <property type="evidence" value="ECO:0007669"/>
    <property type="project" value="UniProtKB-EC"/>
</dbReference>
<dbReference type="InterPro" id="IPR008030">
    <property type="entry name" value="NmrA-like"/>
</dbReference>
<keyword evidence="3" id="KW-1185">Reference proteome</keyword>
<dbReference type="Gene3D" id="3.40.50.720">
    <property type="entry name" value="NAD(P)-binding Rossmann-like Domain"/>
    <property type="match status" value="1"/>
</dbReference>
<proteinExistence type="predicted"/>
<dbReference type="InterPro" id="IPR052718">
    <property type="entry name" value="NmrA-type_oxidoreductase"/>
</dbReference>
<evidence type="ECO:0000313" key="3">
    <source>
        <dbReference type="Proteomes" id="UP000517916"/>
    </source>
</evidence>
<protein>
    <submittedName>
        <fullName evidence="2">NAD(P)H dehydrogenase (Quinone)</fullName>
        <ecNumber evidence="2">1.6.5.2</ecNumber>
    </submittedName>
</protein>
<comment type="caution">
    <text evidence="2">The sequence shown here is derived from an EMBL/GenBank/DDBJ whole genome shotgun (WGS) entry which is preliminary data.</text>
</comment>
<sequence length="286" mass="29374">MSIVVTGATGQLGRLTVEALLRHGVPASQIIATGRNLAGIKDLADRGVLVRRADFADPDSLVAAFAGADKLLLISATIPVEERLANHRRAIDAALAAGVSLVAYTSMVHADTATTILAATHRDTEEYLWEREVPSVLLRNSGYLENYTALLPMARQHGAFVGAAGEGRISAASRADYAAAAAAVLTGEGHAGAVYELGGDEAFTLAELAATVSVATGKPIAYTDLPAAKLAEALTGMGLPAEVAAALADADLGLGRGEFYTDSGDLSRLIGRPTTSLADAVADALR</sequence>
<dbReference type="Proteomes" id="UP000517916">
    <property type="component" value="Unassembled WGS sequence"/>
</dbReference>
<organism evidence="2 3">
    <name type="scientific">Kutzneria viridogrisea</name>
    <dbReference type="NCBI Taxonomy" id="47990"/>
    <lineage>
        <taxon>Bacteria</taxon>
        <taxon>Bacillati</taxon>
        <taxon>Actinomycetota</taxon>
        <taxon>Actinomycetes</taxon>
        <taxon>Pseudonocardiales</taxon>
        <taxon>Pseudonocardiaceae</taxon>
        <taxon>Kutzneria</taxon>
    </lineage>
</organism>
<dbReference type="PANTHER" id="PTHR47129:SF1">
    <property type="entry name" value="NMRA-LIKE DOMAIN-CONTAINING PROTEIN"/>
    <property type="match status" value="1"/>
</dbReference>
<dbReference type="InterPro" id="IPR036291">
    <property type="entry name" value="NAD(P)-bd_dom_sf"/>
</dbReference>
<accession>A0ABR6BAA2</accession>
<keyword evidence="2" id="KW-0560">Oxidoreductase</keyword>
<dbReference type="Pfam" id="PF05368">
    <property type="entry name" value="NmrA"/>
    <property type="match status" value="1"/>
</dbReference>
<reference evidence="2 3" key="1">
    <citation type="submission" date="2020-08" db="EMBL/GenBank/DDBJ databases">
        <title>Genomic Encyclopedia of Archaeal and Bacterial Type Strains, Phase II (KMG-II): from individual species to whole genera.</title>
        <authorList>
            <person name="Goeker M."/>
        </authorList>
    </citation>
    <scope>NUCLEOTIDE SEQUENCE [LARGE SCALE GENOMIC DNA]</scope>
    <source>
        <strain evidence="2 3">DSM 43850</strain>
    </source>
</reference>
<feature type="domain" description="NmrA-like" evidence="1">
    <location>
        <begin position="3"/>
        <end position="250"/>
    </location>
</feature>
<name>A0ABR6BAA2_9PSEU</name>
<dbReference type="EC" id="1.6.5.2" evidence="2"/>
<dbReference type="RefSeq" id="WP_182836376.1">
    <property type="nucleotide sequence ID" value="NZ_JACJID010000001.1"/>
</dbReference>
<dbReference type="PANTHER" id="PTHR47129">
    <property type="entry name" value="QUINONE OXIDOREDUCTASE 2"/>
    <property type="match status" value="1"/>
</dbReference>
<dbReference type="EMBL" id="JACJID010000001">
    <property type="protein sequence ID" value="MBA8923798.1"/>
    <property type="molecule type" value="Genomic_DNA"/>
</dbReference>
<dbReference type="Gene3D" id="3.90.25.10">
    <property type="entry name" value="UDP-galactose 4-epimerase, domain 1"/>
    <property type="match status" value="1"/>
</dbReference>
<dbReference type="SUPFAM" id="SSF51735">
    <property type="entry name" value="NAD(P)-binding Rossmann-fold domains"/>
    <property type="match status" value="1"/>
</dbReference>
<evidence type="ECO:0000313" key="2">
    <source>
        <dbReference type="EMBL" id="MBA8923798.1"/>
    </source>
</evidence>